<evidence type="ECO:0000256" key="1">
    <source>
        <dbReference type="SAM" id="Phobius"/>
    </source>
</evidence>
<feature type="transmembrane region" description="Helical" evidence="1">
    <location>
        <begin position="168"/>
        <end position="194"/>
    </location>
</feature>
<protein>
    <submittedName>
        <fullName evidence="2">Uncharacterized protein</fullName>
    </submittedName>
</protein>
<keyword evidence="1" id="KW-0472">Membrane</keyword>
<sequence length="210" mass="24351">MNIINKYINIYIYIYIYTSEIYNSLFNLKIKRSLAQHFKKKSVKHILTRNGVTKETILNDKLPKINDEIDRTYNGHKMDENLQDKQKRNHGVNIKLINEYEKYHVKNKFSKSIDCMTRFKNWLYKNIFKKSNFGSYVSTFTGVFGGAAAVSLFSAISGACITKFSVTLVPVFACFGGAFAIIIILLILGTWMLVTWLWQHKEVYNETCGK</sequence>
<organism evidence="2 3">
    <name type="scientific">Plasmodium falciparum Tanzania</name>
    <name type="common">2000708</name>
    <dbReference type="NCBI Taxonomy" id="1036725"/>
    <lineage>
        <taxon>Eukaryota</taxon>
        <taxon>Sar</taxon>
        <taxon>Alveolata</taxon>
        <taxon>Apicomplexa</taxon>
        <taxon>Aconoidasida</taxon>
        <taxon>Haemosporida</taxon>
        <taxon>Plasmodiidae</taxon>
        <taxon>Plasmodium</taxon>
        <taxon>Plasmodium (Laverania)</taxon>
    </lineage>
</organism>
<name>A0A024VZ45_PLAFA</name>
<dbReference type="OrthoDB" id="10388295at2759"/>
<evidence type="ECO:0000313" key="2">
    <source>
        <dbReference type="EMBL" id="ETW33530.1"/>
    </source>
</evidence>
<feature type="transmembrane region" description="Helical" evidence="1">
    <location>
        <begin position="133"/>
        <end position="156"/>
    </location>
</feature>
<gene>
    <name evidence="2" type="ORF">PFTANZ_05778</name>
</gene>
<keyword evidence="1" id="KW-1133">Transmembrane helix</keyword>
<keyword evidence="1" id="KW-0812">Transmembrane</keyword>
<evidence type="ECO:0000313" key="3">
    <source>
        <dbReference type="Proteomes" id="UP000030708"/>
    </source>
</evidence>
<accession>A0A024VZ45</accession>
<reference evidence="2 3" key="1">
    <citation type="submission" date="2013-02" db="EMBL/GenBank/DDBJ databases">
        <title>The Genome Annotation of Plasmodium falciparum Tanzania (2000708).</title>
        <authorList>
            <consortium name="The Broad Institute Genome Sequencing Platform"/>
            <consortium name="The Broad Institute Genome Sequencing Center for Infectious Disease"/>
            <person name="Neafsey D."/>
            <person name="Hoffman S."/>
            <person name="Volkman S."/>
            <person name="Rosenthal P."/>
            <person name="Walker B."/>
            <person name="Young S.K."/>
            <person name="Zeng Q."/>
            <person name="Gargeya S."/>
            <person name="Fitzgerald M."/>
            <person name="Haas B."/>
            <person name="Abouelleil A."/>
            <person name="Allen A.W."/>
            <person name="Alvarado L."/>
            <person name="Arachchi H.M."/>
            <person name="Berlin A.M."/>
            <person name="Chapman S.B."/>
            <person name="Gainer-Dewar J."/>
            <person name="Goldberg J."/>
            <person name="Griggs A."/>
            <person name="Gujja S."/>
            <person name="Hansen M."/>
            <person name="Howarth C."/>
            <person name="Imamovic A."/>
            <person name="Ireland A."/>
            <person name="Larimer J."/>
            <person name="McCowan C."/>
            <person name="Murphy C."/>
            <person name="Pearson M."/>
            <person name="Poon T.W."/>
            <person name="Priest M."/>
            <person name="Roberts A."/>
            <person name="Saif S."/>
            <person name="Shea T."/>
            <person name="Sisk P."/>
            <person name="Sykes S."/>
            <person name="Wortman J."/>
            <person name="Nusbaum C."/>
            <person name="Birren B."/>
        </authorList>
    </citation>
    <scope>NUCLEOTIDE SEQUENCE [LARGE SCALE GENOMIC DNA]</scope>
    <source>
        <strain evidence="3">Tanzania (2000708)</strain>
    </source>
</reference>
<reference evidence="2 3" key="2">
    <citation type="submission" date="2013-02" db="EMBL/GenBank/DDBJ databases">
        <title>The Genome Sequence of Plasmodium falciparum Tanzania (2000708).</title>
        <authorList>
            <consortium name="The Broad Institute Genome Sequencing Platform"/>
            <consortium name="The Broad Institute Genome Sequencing Center for Infectious Disease"/>
            <person name="Neafsey D."/>
            <person name="Cheeseman I."/>
            <person name="Volkman S."/>
            <person name="Adams J."/>
            <person name="Walker B."/>
            <person name="Young S.K."/>
            <person name="Zeng Q."/>
            <person name="Gargeya S."/>
            <person name="Fitzgerald M."/>
            <person name="Haas B."/>
            <person name="Abouelleil A."/>
            <person name="Alvarado L."/>
            <person name="Arachchi H.M."/>
            <person name="Berlin A.M."/>
            <person name="Chapman S.B."/>
            <person name="Dewar J."/>
            <person name="Goldberg J."/>
            <person name="Griggs A."/>
            <person name="Gujja S."/>
            <person name="Hansen M."/>
            <person name="Howarth C."/>
            <person name="Imamovic A."/>
            <person name="Larimer J."/>
            <person name="McCowan C."/>
            <person name="Murphy C."/>
            <person name="Neiman D."/>
            <person name="Pearson M."/>
            <person name="Priest M."/>
            <person name="Roberts A."/>
            <person name="Saif S."/>
            <person name="Shea T."/>
            <person name="Sisk P."/>
            <person name="Sykes S."/>
            <person name="Wortman J."/>
            <person name="Nusbaum C."/>
            <person name="Birren B."/>
        </authorList>
    </citation>
    <scope>NUCLEOTIDE SEQUENCE [LARGE SCALE GENOMIC DNA]</scope>
    <source>
        <strain evidence="3">Tanzania (2000708)</strain>
    </source>
</reference>
<dbReference type="Proteomes" id="UP000030708">
    <property type="component" value="Unassembled WGS sequence"/>
</dbReference>
<dbReference type="EMBL" id="KI926571">
    <property type="protein sequence ID" value="ETW33530.1"/>
    <property type="molecule type" value="Genomic_DNA"/>
</dbReference>
<proteinExistence type="predicted"/>
<dbReference type="AlphaFoldDB" id="A0A024VZ45"/>